<reference evidence="1 2" key="1">
    <citation type="submission" date="2021-07" db="EMBL/GenBank/DDBJ databases">
        <title>The Aristolochia fimbriata genome: insights into angiosperm evolution, floral development and chemical biosynthesis.</title>
        <authorList>
            <person name="Jiao Y."/>
        </authorList>
    </citation>
    <scope>NUCLEOTIDE SEQUENCE [LARGE SCALE GENOMIC DNA]</scope>
    <source>
        <strain evidence="1">IBCAS-2021</strain>
        <tissue evidence="1">Leaf</tissue>
    </source>
</reference>
<sequence>MAAAVEETKKQTRMLGRNVMLSIIEEALEYFWRVQSRLKQRINLWNSCPLATAQMTRAKYQVPCRLLRAL</sequence>
<evidence type="ECO:0000313" key="2">
    <source>
        <dbReference type="Proteomes" id="UP000825729"/>
    </source>
</evidence>
<dbReference type="EMBL" id="JAINDJ010000003">
    <property type="protein sequence ID" value="KAG9452922.1"/>
    <property type="molecule type" value="Genomic_DNA"/>
</dbReference>
<dbReference type="AlphaFoldDB" id="A0AAV7EZ43"/>
<protein>
    <submittedName>
        <fullName evidence="1">Uncharacterized protein</fullName>
    </submittedName>
</protein>
<keyword evidence="2" id="KW-1185">Reference proteome</keyword>
<evidence type="ECO:0000313" key="1">
    <source>
        <dbReference type="EMBL" id="KAG9452922.1"/>
    </source>
</evidence>
<name>A0AAV7EZ43_ARIFI</name>
<dbReference type="Proteomes" id="UP000825729">
    <property type="component" value="Unassembled WGS sequence"/>
</dbReference>
<comment type="caution">
    <text evidence="1">The sequence shown here is derived from an EMBL/GenBank/DDBJ whole genome shotgun (WGS) entry which is preliminary data.</text>
</comment>
<proteinExistence type="predicted"/>
<gene>
    <name evidence="1" type="ORF">H6P81_005826</name>
</gene>
<organism evidence="1 2">
    <name type="scientific">Aristolochia fimbriata</name>
    <name type="common">White veined hardy Dutchman's pipe vine</name>
    <dbReference type="NCBI Taxonomy" id="158543"/>
    <lineage>
        <taxon>Eukaryota</taxon>
        <taxon>Viridiplantae</taxon>
        <taxon>Streptophyta</taxon>
        <taxon>Embryophyta</taxon>
        <taxon>Tracheophyta</taxon>
        <taxon>Spermatophyta</taxon>
        <taxon>Magnoliopsida</taxon>
        <taxon>Magnoliidae</taxon>
        <taxon>Piperales</taxon>
        <taxon>Aristolochiaceae</taxon>
        <taxon>Aristolochia</taxon>
    </lineage>
</organism>
<accession>A0AAV7EZ43</accession>